<dbReference type="PANTHER" id="PTHR22980">
    <property type="entry name" value="CORTISTATIN"/>
    <property type="match status" value="1"/>
</dbReference>
<protein>
    <recommendedName>
        <fullName evidence="2">Centromere protein S</fullName>
    </recommendedName>
</protein>
<dbReference type="GO" id="GO:0046982">
    <property type="term" value="F:protein heterodimerization activity"/>
    <property type="evidence" value="ECO:0007669"/>
    <property type="project" value="InterPro"/>
</dbReference>
<dbReference type="EMBL" id="GEDC01001590">
    <property type="protein sequence ID" value="JAS35708.1"/>
    <property type="molecule type" value="Transcribed_RNA"/>
</dbReference>
<keyword evidence="3" id="KW-0227">DNA damage</keyword>
<gene>
    <name evidence="6" type="ORF">g.5742</name>
</gene>
<evidence type="ECO:0000256" key="2">
    <source>
        <dbReference type="ARBA" id="ARBA00016400"/>
    </source>
</evidence>
<dbReference type="GO" id="GO:0031297">
    <property type="term" value="P:replication fork processing"/>
    <property type="evidence" value="ECO:0007669"/>
    <property type="project" value="TreeGrafter"/>
</dbReference>
<dbReference type="InterPro" id="IPR009072">
    <property type="entry name" value="Histone-fold"/>
</dbReference>
<evidence type="ECO:0000256" key="5">
    <source>
        <dbReference type="ARBA" id="ARBA00023204"/>
    </source>
</evidence>
<dbReference type="Gene3D" id="1.10.20.10">
    <property type="entry name" value="Histone, subunit A"/>
    <property type="match status" value="1"/>
</dbReference>
<dbReference type="GO" id="GO:0003677">
    <property type="term" value="F:DNA binding"/>
    <property type="evidence" value="ECO:0007669"/>
    <property type="project" value="UniProtKB-KW"/>
</dbReference>
<organism evidence="6">
    <name type="scientific">Clastoptera arizonana</name>
    <name type="common">Arizona spittle bug</name>
    <dbReference type="NCBI Taxonomy" id="38151"/>
    <lineage>
        <taxon>Eukaryota</taxon>
        <taxon>Metazoa</taxon>
        <taxon>Ecdysozoa</taxon>
        <taxon>Arthropoda</taxon>
        <taxon>Hexapoda</taxon>
        <taxon>Insecta</taxon>
        <taxon>Pterygota</taxon>
        <taxon>Neoptera</taxon>
        <taxon>Paraneoptera</taxon>
        <taxon>Hemiptera</taxon>
        <taxon>Auchenorrhyncha</taxon>
        <taxon>Cercopoidea</taxon>
        <taxon>Clastopteridae</taxon>
        <taxon>Clastoptera</taxon>
    </lineage>
</organism>
<dbReference type="AlphaFoldDB" id="A0A1B6ECP1"/>
<dbReference type="GO" id="GO:0006281">
    <property type="term" value="P:DNA repair"/>
    <property type="evidence" value="ECO:0007669"/>
    <property type="project" value="UniProtKB-KW"/>
</dbReference>
<evidence type="ECO:0000256" key="4">
    <source>
        <dbReference type="ARBA" id="ARBA00023125"/>
    </source>
</evidence>
<sequence length="128" mass="14657">MEADIKSLPPEEKLKLGAYVEVSRIASIVLEENTIFGKFKIEKDAKELIAELMWKKIKTYSEDLEAFANHANRTTVNAKDVLLLVRRNPKMLDHITKLSEEKIAVKEGKKKREIKVAAQIENIPIELE</sequence>
<keyword evidence="4" id="KW-0238">DNA-binding</keyword>
<dbReference type="CDD" id="cd22919">
    <property type="entry name" value="HFD_CENP-S"/>
    <property type="match status" value="1"/>
</dbReference>
<reference evidence="6" key="1">
    <citation type="submission" date="2015-12" db="EMBL/GenBank/DDBJ databases">
        <title>De novo transcriptome assembly of four potential Pierce s Disease insect vectors from Arizona vineyards.</title>
        <authorList>
            <person name="Tassone E.E."/>
        </authorList>
    </citation>
    <scope>NUCLEOTIDE SEQUENCE</scope>
</reference>
<keyword evidence="5" id="KW-0234">DNA repair</keyword>
<accession>A0A1B6ECP1</accession>
<dbReference type="GO" id="GO:0071821">
    <property type="term" value="C:FANCM-MHF complex"/>
    <property type="evidence" value="ECO:0007669"/>
    <property type="project" value="InterPro"/>
</dbReference>
<dbReference type="GO" id="GO:0000712">
    <property type="term" value="P:resolution of meiotic recombination intermediates"/>
    <property type="evidence" value="ECO:0007669"/>
    <property type="project" value="TreeGrafter"/>
</dbReference>
<dbReference type="InterPro" id="IPR029003">
    <property type="entry name" value="CENP-S/Mhf1"/>
</dbReference>
<proteinExistence type="inferred from homology"/>
<dbReference type="GO" id="GO:0003682">
    <property type="term" value="F:chromatin binding"/>
    <property type="evidence" value="ECO:0007669"/>
    <property type="project" value="TreeGrafter"/>
</dbReference>
<evidence type="ECO:0000256" key="3">
    <source>
        <dbReference type="ARBA" id="ARBA00022763"/>
    </source>
</evidence>
<name>A0A1B6ECP1_9HEMI</name>
<dbReference type="SUPFAM" id="SSF47113">
    <property type="entry name" value="Histone-fold"/>
    <property type="match status" value="1"/>
</dbReference>
<comment type="similarity">
    <text evidence="1">Belongs to the TAF9 family. CENP-S/MHF1 subfamily.</text>
</comment>
<dbReference type="PANTHER" id="PTHR22980:SF0">
    <property type="entry name" value="CENTROMERE PROTEIN S"/>
    <property type="match status" value="1"/>
</dbReference>
<evidence type="ECO:0000256" key="1">
    <source>
        <dbReference type="ARBA" id="ARBA00006612"/>
    </source>
</evidence>
<evidence type="ECO:0000313" key="6">
    <source>
        <dbReference type="EMBL" id="JAS35708.1"/>
    </source>
</evidence>
<dbReference type="Pfam" id="PF15630">
    <property type="entry name" value="CENP-S"/>
    <property type="match status" value="1"/>
</dbReference>